<protein>
    <recommendedName>
        <fullName evidence="5">Initiator tRNA phosphoribosyl transferase</fullName>
    </recommendedName>
</protein>
<feature type="domain" description="Rit1 N-terminal" evidence="2">
    <location>
        <begin position="20"/>
        <end position="282"/>
    </location>
</feature>
<dbReference type="Pfam" id="PF17184">
    <property type="entry name" value="Rit1_C"/>
    <property type="match status" value="1"/>
</dbReference>
<evidence type="ECO:0000313" key="3">
    <source>
        <dbReference type="EMBL" id="RCI01688.1"/>
    </source>
</evidence>
<dbReference type="STRING" id="4846.A0A367KHN5"/>
<reference evidence="3 4" key="1">
    <citation type="journal article" date="2018" name="G3 (Bethesda)">
        <title>Phylogenetic and Phylogenomic Definition of Rhizopus Species.</title>
        <authorList>
            <person name="Gryganskyi A.P."/>
            <person name="Golan J."/>
            <person name="Dolatabadi S."/>
            <person name="Mondo S."/>
            <person name="Robb S."/>
            <person name="Idnurm A."/>
            <person name="Muszewska A."/>
            <person name="Steczkiewicz K."/>
            <person name="Masonjones S."/>
            <person name="Liao H.L."/>
            <person name="Gajdeczka M.T."/>
            <person name="Anike F."/>
            <person name="Vuek A."/>
            <person name="Anishchenko I.M."/>
            <person name="Voigt K."/>
            <person name="de Hoog G.S."/>
            <person name="Smith M.E."/>
            <person name="Heitman J."/>
            <person name="Vilgalys R."/>
            <person name="Stajich J.E."/>
        </authorList>
    </citation>
    <scope>NUCLEOTIDE SEQUENCE [LARGE SCALE GENOMIC DNA]</scope>
    <source>
        <strain evidence="3 4">LSU 92-RS-03</strain>
    </source>
</reference>
<dbReference type="InterPro" id="IPR007306">
    <property type="entry name" value="Rit1"/>
</dbReference>
<gene>
    <name evidence="3" type="ORF">CU098_010189</name>
</gene>
<sequence length="448" mass="50993">MGDDLLFAEHNDFNFESKLIRNDSKNIYNRLRSIVDDASFVMEVADMMSELALIANERCGSWYIDRTKKKAYSTYFKSTDGHMHMWDFNIRRNNLHLIPMITQHHGCIIVDSTRKGKKIPDALSKTIPIWCATLNRALAKGRPDWDTQFHSLPSAVSRSEHAQIEARIDSFVDKLVQSSIDLESLEQLKKPLRPIWLTPQSYDALSPPVFDQETPFYPVICLSASEAVASGYQSRPGYLYVQGSGDDQEAWSLGLTSLLFWEHHATILANASTCEQAVRDIVALSRQEATKQEAEFTTIQPTLLGIGNHASGLCWQDFDVIINCSEHEHAENKGRENYLHLPVPEGKKGQIVFGSSIQKAIDFVREPLLNQKRILVHGRTGKDYAVGLLLSILVYFYDLQGQWVRDTKPRVDKKTIQHQLVRIIANWDKASPSRTTLKRVNTYFMSHS</sequence>
<evidence type="ECO:0000259" key="1">
    <source>
        <dbReference type="Pfam" id="PF04179"/>
    </source>
</evidence>
<dbReference type="EMBL" id="PJQM01001709">
    <property type="protein sequence ID" value="RCI01688.1"/>
    <property type="molecule type" value="Genomic_DNA"/>
</dbReference>
<dbReference type="InterPro" id="IPR033421">
    <property type="entry name" value="Rit1_DUSP-like"/>
</dbReference>
<comment type="caution">
    <text evidence="3">The sequence shown here is derived from an EMBL/GenBank/DDBJ whole genome shotgun (WGS) entry which is preliminary data.</text>
</comment>
<dbReference type="GO" id="GO:0043399">
    <property type="term" value="F:tRNA adenosine(64)-2'-O-ribosylphosphate transferase activity"/>
    <property type="evidence" value="ECO:0007669"/>
    <property type="project" value="InterPro"/>
</dbReference>
<evidence type="ECO:0008006" key="5">
    <source>
        <dbReference type="Google" id="ProtNLM"/>
    </source>
</evidence>
<dbReference type="AlphaFoldDB" id="A0A367KHN5"/>
<organism evidence="3 4">
    <name type="scientific">Rhizopus stolonifer</name>
    <name type="common">Rhizopus nigricans</name>
    <dbReference type="NCBI Taxonomy" id="4846"/>
    <lineage>
        <taxon>Eukaryota</taxon>
        <taxon>Fungi</taxon>
        <taxon>Fungi incertae sedis</taxon>
        <taxon>Mucoromycota</taxon>
        <taxon>Mucoromycotina</taxon>
        <taxon>Mucoromycetes</taxon>
        <taxon>Mucorales</taxon>
        <taxon>Mucorineae</taxon>
        <taxon>Rhizopodaceae</taxon>
        <taxon>Rhizopus</taxon>
    </lineage>
</organism>
<dbReference type="InterPro" id="IPR033449">
    <property type="entry name" value="Rit1_N"/>
</dbReference>
<dbReference type="Pfam" id="PF04179">
    <property type="entry name" value="Init_tRNA_PT"/>
    <property type="match status" value="1"/>
</dbReference>
<keyword evidence="4" id="KW-1185">Reference proteome</keyword>
<name>A0A367KHN5_RHIST</name>
<dbReference type="OrthoDB" id="45256at2759"/>
<dbReference type="GO" id="GO:0019988">
    <property type="term" value="P:charged-tRNA amino acid modification"/>
    <property type="evidence" value="ECO:0007669"/>
    <property type="project" value="InterPro"/>
</dbReference>
<dbReference type="PANTHER" id="PTHR31811">
    <property type="entry name" value="TRNA A64-2'-O-RIBOSYLPHOSPHATE TRANSFERASE"/>
    <property type="match status" value="1"/>
</dbReference>
<dbReference type="Proteomes" id="UP000253551">
    <property type="component" value="Unassembled WGS sequence"/>
</dbReference>
<evidence type="ECO:0000313" key="4">
    <source>
        <dbReference type="Proteomes" id="UP000253551"/>
    </source>
</evidence>
<accession>A0A367KHN5</accession>
<dbReference type="InterPro" id="IPR029021">
    <property type="entry name" value="Prot-tyrosine_phosphatase-like"/>
</dbReference>
<dbReference type="PIRSF" id="PIRSF007747">
    <property type="entry name" value="Ribosyl_Ptfrase"/>
    <property type="match status" value="1"/>
</dbReference>
<proteinExistence type="predicted"/>
<evidence type="ECO:0000259" key="2">
    <source>
        <dbReference type="Pfam" id="PF17184"/>
    </source>
</evidence>
<feature type="domain" description="Rit1 DUSP-like" evidence="1">
    <location>
        <begin position="337"/>
        <end position="443"/>
    </location>
</feature>
<dbReference type="Gene3D" id="3.90.190.10">
    <property type="entry name" value="Protein tyrosine phosphatase superfamily"/>
    <property type="match status" value="1"/>
</dbReference>
<dbReference type="PANTHER" id="PTHR31811:SF0">
    <property type="entry name" value="TRNA A64-2'-O-RIBOSYLPHOSPHATE TRANSFERASE"/>
    <property type="match status" value="1"/>
</dbReference>
<dbReference type="GO" id="GO:0005737">
    <property type="term" value="C:cytoplasm"/>
    <property type="evidence" value="ECO:0007669"/>
    <property type="project" value="TreeGrafter"/>
</dbReference>